<evidence type="ECO:0000313" key="5">
    <source>
        <dbReference type="Proteomes" id="UP000262882"/>
    </source>
</evidence>
<name>A0A372GFX8_9ACTN</name>
<dbReference type="InterPro" id="IPR002821">
    <property type="entry name" value="Hydantoinase_A"/>
</dbReference>
<dbReference type="GO" id="GO:0005829">
    <property type="term" value="C:cytosol"/>
    <property type="evidence" value="ECO:0007669"/>
    <property type="project" value="TreeGrafter"/>
</dbReference>
<dbReference type="InterPro" id="IPR049517">
    <property type="entry name" value="ACX-like_C"/>
</dbReference>
<dbReference type="EMBL" id="QVNQ01000005">
    <property type="protein sequence ID" value="RFS84296.1"/>
    <property type="molecule type" value="Genomic_DNA"/>
</dbReference>
<dbReference type="PANTHER" id="PTHR11365">
    <property type="entry name" value="5-OXOPROLINASE RELATED"/>
    <property type="match status" value="1"/>
</dbReference>
<evidence type="ECO:0000259" key="3">
    <source>
        <dbReference type="Pfam" id="PF19278"/>
    </source>
</evidence>
<dbReference type="InterPro" id="IPR008040">
    <property type="entry name" value="Hydant_A_N"/>
</dbReference>
<reference evidence="4 5" key="1">
    <citation type="submission" date="2018-08" db="EMBL/GenBank/DDBJ databases">
        <title>Actinomadura spongicola sp. nov., isolated from marine sponge Leucetta chagosensis.</title>
        <authorList>
            <person name="Li L."/>
            <person name="Lin H.W."/>
        </authorList>
    </citation>
    <scope>NUCLEOTIDE SEQUENCE [LARGE SCALE GENOMIC DNA]</scope>
    <source>
        <strain evidence="4 5">LHW52907</strain>
    </source>
</reference>
<dbReference type="OrthoDB" id="9768323at2"/>
<dbReference type="InterPro" id="IPR045079">
    <property type="entry name" value="Oxoprolinase-like"/>
</dbReference>
<dbReference type="Pfam" id="PF05378">
    <property type="entry name" value="Hydant_A_N"/>
    <property type="match status" value="1"/>
</dbReference>
<proteinExistence type="predicted"/>
<dbReference type="GO" id="GO:0006749">
    <property type="term" value="P:glutathione metabolic process"/>
    <property type="evidence" value="ECO:0007669"/>
    <property type="project" value="TreeGrafter"/>
</dbReference>
<dbReference type="AlphaFoldDB" id="A0A372GFX8"/>
<evidence type="ECO:0000259" key="2">
    <source>
        <dbReference type="Pfam" id="PF05378"/>
    </source>
</evidence>
<feature type="domain" description="Hydantoinase/oxoprolinase N-terminal" evidence="2">
    <location>
        <begin position="46"/>
        <end position="226"/>
    </location>
</feature>
<accession>A0A372GFX8</accession>
<dbReference type="PANTHER" id="PTHR11365:SF23">
    <property type="entry name" value="HYPOTHETICAL 5-OXOPROLINASE (EUROFUNG)-RELATED"/>
    <property type="match status" value="1"/>
</dbReference>
<dbReference type="Pfam" id="PF01968">
    <property type="entry name" value="Hydantoinase_A"/>
    <property type="match status" value="1"/>
</dbReference>
<gene>
    <name evidence="4" type="ORF">D0T12_19440</name>
</gene>
<dbReference type="GO" id="GO:0017168">
    <property type="term" value="F:5-oxoprolinase (ATP-hydrolyzing) activity"/>
    <property type="evidence" value="ECO:0007669"/>
    <property type="project" value="TreeGrafter"/>
</dbReference>
<protein>
    <submittedName>
        <fullName evidence="4">Hydantoinase/oxoprolinase family protein</fullName>
    </submittedName>
</protein>
<dbReference type="Proteomes" id="UP000262882">
    <property type="component" value="Unassembled WGS sequence"/>
</dbReference>
<feature type="domain" description="Acetophenone carboxylase-like C-terminal" evidence="3">
    <location>
        <begin position="582"/>
        <end position="720"/>
    </location>
</feature>
<feature type="domain" description="Hydantoinase A/oxoprolinase" evidence="1">
    <location>
        <begin position="247"/>
        <end position="538"/>
    </location>
</feature>
<organism evidence="4 5">
    <name type="scientific">Actinomadura spongiicola</name>
    <dbReference type="NCBI Taxonomy" id="2303421"/>
    <lineage>
        <taxon>Bacteria</taxon>
        <taxon>Bacillati</taxon>
        <taxon>Actinomycetota</taxon>
        <taxon>Actinomycetes</taxon>
        <taxon>Streptosporangiales</taxon>
        <taxon>Thermomonosporaceae</taxon>
        <taxon>Actinomadura</taxon>
    </lineage>
</organism>
<evidence type="ECO:0000313" key="4">
    <source>
        <dbReference type="EMBL" id="RFS84296.1"/>
    </source>
</evidence>
<sequence>MIDSRDTSSQVLTLKFAISTVRVYISRSDAEVQGLQTATKHAGATRLAVDTGGTFTDLVVERPDADVRLYKRPTTPANPIDGVLNVLAAAAADLGVPLAHLLDGSELIYATTHAINAVLTGSTARTAFLVTRGHRDMLVFREGGRDKPFDHRRQFPDPYVPRALTFEVPERIGAQGEVVEPLDEDAVRKVCATLREEGVEAVAVCLLWSIVEPKHELRVAELLTEELPGVPVTLGHRLNPSLREYRRAASAVIDASLKPLMTRHIEELERRLREAGLRGPLPVVTSSGGLVHAGTIATAPIHVINSGPSMAPLAGRSYAAAGAGDETVIVMDTGGTSFDVSLVRRGEIPFTRESWIGEPYIGVLTGFPSVDVRSIGAGGGSVARVDDYGLLHVGPQSAGAVPGPVCYGRGGTAPTVTDASLVLGHIDPAYFLGGEMELDRDAAAAAIERDIARPLDLTVEQAAMAIRNVATQRMVDAIEEITIHQGIDPQRAVLAGGGGAAGLNAVSIGRRLRCERVLIPDVVAALSASGALLSDMAFDARTADWRTTADFDADTVNRLLDTLEARCGAFVDETPGVVSSRVDLFAEARYARQIWELEVHLPVRRFASRADVDALRSRFDALHQEVFGVADADSEVELLGWRAAARCKVGSDVLPRVAPTGSPIQPVRRRWATFEEIGTVAAAVWDARGLRVGERHEGPGIVETPDTSVVIDAGATFELNERGSLVIDPHGTETRQPR</sequence>
<keyword evidence="5" id="KW-1185">Reference proteome</keyword>
<dbReference type="Pfam" id="PF19278">
    <property type="entry name" value="Hydant_A_C"/>
    <property type="match status" value="1"/>
</dbReference>
<evidence type="ECO:0000259" key="1">
    <source>
        <dbReference type="Pfam" id="PF01968"/>
    </source>
</evidence>
<comment type="caution">
    <text evidence="4">The sequence shown here is derived from an EMBL/GenBank/DDBJ whole genome shotgun (WGS) entry which is preliminary data.</text>
</comment>